<dbReference type="AlphaFoldDB" id="A0A8H6T112"/>
<comment type="caution">
    <text evidence="4">The sequence shown here is derived from an EMBL/GenBank/DDBJ whole genome shotgun (WGS) entry which is preliminary data.</text>
</comment>
<dbReference type="Gene3D" id="1.25.40.20">
    <property type="entry name" value="Ankyrin repeat-containing domain"/>
    <property type="match status" value="1"/>
</dbReference>
<evidence type="ECO:0000256" key="1">
    <source>
        <dbReference type="ARBA" id="ARBA00022737"/>
    </source>
</evidence>
<dbReference type="Proteomes" id="UP000636479">
    <property type="component" value="Unassembled WGS sequence"/>
</dbReference>
<reference evidence="4" key="1">
    <citation type="submission" date="2020-05" db="EMBL/GenBank/DDBJ databases">
        <title>Mycena genomes resolve the evolution of fungal bioluminescence.</title>
        <authorList>
            <person name="Tsai I.J."/>
        </authorList>
    </citation>
    <scope>NUCLEOTIDE SEQUENCE</scope>
    <source>
        <strain evidence="4">171206Taipei</strain>
    </source>
</reference>
<dbReference type="GeneID" id="59343091"/>
<dbReference type="Pfam" id="PF00023">
    <property type="entry name" value="Ank"/>
    <property type="match status" value="1"/>
</dbReference>
<keyword evidence="5" id="KW-1185">Reference proteome</keyword>
<evidence type="ECO:0000256" key="3">
    <source>
        <dbReference type="PROSITE-ProRule" id="PRU00023"/>
    </source>
</evidence>
<evidence type="ECO:0000256" key="2">
    <source>
        <dbReference type="ARBA" id="ARBA00023043"/>
    </source>
</evidence>
<protein>
    <submittedName>
        <fullName evidence="4">Ankyrin repeat domain protein</fullName>
    </submittedName>
</protein>
<dbReference type="PROSITE" id="PS50088">
    <property type="entry name" value="ANK_REPEAT"/>
    <property type="match status" value="3"/>
</dbReference>
<feature type="repeat" description="ANK" evidence="3">
    <location>
        <begin position="131"/>
        <end position="163"/>
    </location>
</feature>
<feature type="repeat" description="ANK" evidence="3">
    <location>
        <begin position="166"/>
        <end position="198"/>
    </location>
</feature>
<dbReference type="PRINTS" id="PR01415">
    <property type="entry name" value="ANKYRIN"/>
</dbReference>
<dbReference type="OrthoDB" id="194358at2759"/>
<accession>A0A8H6T112</accession>
<dbReference type="RefSeq" id="XP_037223460.1">
    <property type="nucleotide sequence ID" value="XM_037360575.1"/>
</dbReference>
<dbReference type="InterPro" id="IPR036770">
    <property type="entry name" value="Ankyrin_rpt-contain_sf"/>
</dbReference>
<dbReference type="EMBL" id="JACAZF010000003">
    <property type="protein sequence ID" value="KAF7310010.1"/>
    <property type="molecule type" value="Genomic_DNA"/>
</dbReference>
<dbReference type="PANTHER" id="PTHR24134">
    <property type="entry name" value="ANKYRIN REPEAT-CONTAINING PROTEIN DDB_G0279043"/>
    <property type="match status" value="1"/>
</dbReference>
<dbReference type="SMART" id="SM00248">
    <property type="entry name" value="ANK"/>
    <property type="match status" value="4"/>
</dbReference>
<dbReference type="InterPro" id="IPR002110">
    <property type="entry name" value="Ankyrin_rpt"/>
</dbReference>
<proteinExistence type="predicted"/>
<sequence length="335" mass="37275">MSTTYIDWLPPELFALIAEDLSLPSLNAFVTSNRRIHEILQPTLDRYLRPEMVPNLLLWAAFGSKPHILSKLLAPPHSTDPNTRIKQKKYDSQTPLHAAAEAGSLEVAQLLLKAGADPAAIRFDHDYLRVGSYQPIHLAVYNEDYAMMELLLRYGAPIDALGGHLFHKTPLQFACTSGKLRLVQFLLDHGANVESSHDGYAAPLVCALRADPPQPQVVKLLLERGANPNMVAGGAPVLYEMLDLWPSNTSWSFQKALALKKWTGLPLKDAQCANMALLLHYKASKDAVTEHLHNSLDFLVERSGRDTQKIKSIVRQMLNDAEAAIPNILYSLRHI</sequence>
<organism evidence="4 5">
    <name type="scientific">Mycena indigotica</name>
    <dbReference type="NCBI Taxonomy" id="2126181"/>
    <lineage>
        <taxon>Eukaryota</taxon>
        <taxon>Fungi</taxon>
        <taxon>Dikarya</taxon>
        <taxon>Basidiomycota</taxon>
        <taxon>Agaricomycotina</taxon>
        <taxon>Agaricomycetes</taxon>
        <taxon>Agaricomycetidae</taxon>
        <taxon>Agaricales</taxon>
        <taxon>Marasmiineae</taxon>
        <taxon>Mycenaceae</taxon>
        <taxon>Mycena</taxon>
    </lineage>
</organism>
<keyword evidence="2 3" id="KW-0040">ANK repeat</keyword>
<keyword evidence="1" id="KW-0677">Repeat</keyword>
<evidence type="ECO:0000313" key="5">
    <source>
        <dbReference type="Proteomes" id="UP000636479"/>
    </source>
</evidence>
<dbReference type="PANTHER" id="PTHR24134:SF9">
    <property type="entry name" value="ANKYRIN REPEAT AND SOCS BOX PROTEIN 8"/>
    <property type="match status" value="1"/>
</dbReference>
<dbReference type="PROSITE" id="PS50297">
    <property type="entry name" value="ANK_REP_REGION"/>
    <property type="match status" value="3"/>
</dbReference>
<name>A0A8H6T112_9AGAR</name>
<dbReference type="Pfam" id="PF12796">
    <property type="entry name" value="Ank_2"/>
    <property type="match status" value="1"/>
</dbReference>
<evidence type="ECO:0000313" key="4">
    <source>
        <dbReference type="EMBL" id="KAF7310010.1"/>
    </source>
</evidence>
<dbReference type="SUPFAM" id="SSF48403">
    <property type="entry name" value="Ankyrin repeat"/>
    <property type="match status" value="1"/>
</dbReference>
<feature type="repeat" description="ANK" evidence="3">
    <location>
        <begin position="91"/>
        <end position="117"/>
    </location>
</feature>
<gene>
    <name evidence="4" type="ORF">MIND_00373800</name>
</gene>